<name>M1W3A4_CLAP2</name>
<dbReference type="Proteomes" id="UP000016801">
    <property type="component" value="Unassembled WGS sequence"/>
</dbReference>
<comment type="caution">
    <text evidence="1">The sequence shown here is derived from an EMBL/GenBank/DDBJ whole genome shotgun (WGS) entry which is preliminary data.</text>
</comment>
<reference evidence="1 2" key="1">
    <citation type="journal article" date="2013" name="PLoS Genet.">
        <title>Plant-symbiotic fungi as chemical engineers: Multi-genome analysis of the Clavicipitaceae reveals dynamics of alkaloid loci.</title>
        <authorList>
            <person name="Schardl C.L."/>
            <person name="Young C.A."/>
            <person name="Hesse U."/>
            <person name="Amyotte S.G."/>
            <person name="Andreeva K."/>
            <person name="Calie P.J."/>
            <person name="Fleetwood D.J."/>
            <person name="Haws D.C."/>
            <person name="Moore N."/>
            <person name="Oeser B."/>
            <person name="Panaccione D.G."/>
            <person name="Schweri K.K."/>
            <person name="Voisey C.R."/>
            <person name="Farman M.L."/>
            <person name="Jaromczyk J.W."/>
            <person name="Roe B.A."/>
            <person name="O'Sullivan D.M."/>
            <person name="Scott B."/>
            <person name="Tudzynski P."/>
            <person name="An Z."/>
            <person name="Arnaoudova E.G."/>
            <person name="Bullock C.T."/>
            <person name="Charlton N.D."/>
            <person name="Chen L."/>
            <person name="Cox M."/>
            <person name="Dinkins R.D."/>
            <person name="Florea S."/>
            <person name="Glenn A.E."/>
            <person name="Gordon A."/>
            <person name="Gueldener U."/>
            <person name="Harris D.R."/>
            <person name="Hollin W."/>
            <person name="Jaromczyk J."/>
            <person name="Johnson R.D."/>
            <person name="Khan A.K."/>
            <person name="Leistner E."/>
            <person name="Leuchtmann A."/>
            <person name="Li C."/>
            <person name="Liu J."/>
            <person name="Liu J."/>
            <person name="Liu M."/>
            <person name="Mace W."/>
            <person name="Machado C."/>
            <person name="Nagabhyru P."/>
            <person name="Pan J."/>
            <person name="Schmid J."/>
            <person name="Sugawara K."/>
            <person name="Steiner U."/>
            <person name="Takach J.E."/>
            <person name="Tanaka E."/>
            <person name="Webb J.S."/>
            <person name="Wilson E.V."/>
            <person name="Wiseman J.L."/>
            <person name="Yoshida R."/>
            <person name="Zeng Z."/>
        </authorList>
    </citation>
    <scope>NUCLEOTIDE SEQUENCE [LARGE SCALE GENOMIC DNA]</scope>
    <source>
        <strain evidence="1 2">20.1</strain>
    </source>
</reference>
<proteinExistence type="predicted"/>
<evidence type="ECO:0000313" key="1">
    <source>
        <dbReference type="EMBL" id="CCE32536.1"/>
    </source>
</evidence>
<keyword evidence="2" id="KW-1185">Reference proteome</keyword>
<accession>M1W3A4</accession>
<protein>
    <submittedName>
        <fullName evidence="1">Uncharacterized protein</fullName>
    </submittedName>
</protein>
<organism evidence="1 2">
    <name type="scientific">Claviceps purpurea (strain 20.1)</name>
    <name type="common">Ergot fungus</name>
    <name type="synonym">Sphacelia segetum</name>
    <dbReference type="NCBI Taxonomy" id="1111077"/>
    <lineage>
        <taxon>Eukaryota</taxon>
        <taxon>Fungi</taxon>
        <taxon>Dikarya</taxon>
        <taxon>Ascomycota</taxon>
        <taxon>Pezizomycotina</taxon>
        <taxon>Sordariomycetes</taxon>
        <taxon>Hypocreomycetidae</taxon>
        <taxon>Hypocreales</taxon>
        <taxon>Clavicipitaceae</taxon>
        <taxon>Claviceps</taxon>
    </lineage>
</organism>
<dbReference type="VEuPathDB" id="FungiDB:CPUR_06396"/>
<dbReference type="HOGENOM" id="CLU_3410626_0_0_1"/>
<sequence length="29" mass="3341">MNMGIQPMLYDLQGLRTKCDIARMSGFHI</sequence>
<dbReference type="EMBL" id="CAGA01000043">
    <property type="protein sequence ID" value="CCE32536.1"/>
    <property type="molecule type" value="Genomic_DNA"/>
</dbReference>
<evidence type="ECO:0000313" key="2">
    <source>
        <dbReference type="Proteomes" id="UP000016801"/>
    </source>
</evidence>
<gene>
    <name evidence="1" type="ORF">CPUR_06396</name>
</gene>
<dbReference type="AlphaFoldDB" id="M1W3A4"/>